<gene>
    <name evidence="3" type="ORF">B0T10DRAFT_466889</name>
</gene>
<proteinExistence type="predicted"/>
<feature type="chain" id="PRO_5040463317" description="LysM domain-containing protein" evidence="2">
    <location>
        <begin position="16"/>
        <end position="465"/>
    </location>
</feature>
<evidence type="ECO:0000256" key="2">
    <source>
        <dbReference type="SAM" id="SignalP"/>
    </source>
</evidence>
<feature type="compositionally biased region" description="Low complexity" evidence="1">
    <location>
        <begin position="221"/>
        <end position="233"/>
    </location>
</feature>
<accession>A0A9P8VT21</accession>
<feature type="compositionally biased region" description="Polar residues" evidence="1">
    <location>
        <begin position="138"/>
        <end position="147"/>
    </location>
</feature>
<dbReference type="OrthoDB" id="5106216at2759"/>
<feature type="compositionally biased region" description="Low complexity" evidence="1">
    <location>
        <begin position="329"/>
        <end position="345"/>
    </location>
</feature>
<evidence type="ECO:0000313" key="4">
    <source>
        <dbReference type="Proteomes" id="UP000777438"/>
    </source>
</evidence>
<feature type="compositionally biased region" description="Polar residues" evidence="1">
    <location>
        <begin position="237"/>
        <end position="249"/>
    </location>
</feature>
<organism evidence="3 4">
    <name type="scientific">Thelonectria olida</name>
    <dbReference type="NCBI Taxonomy" id="1576542"/>
    <lineage>
        <taxon>Eukaryota</taxon>
        <taxon>Fungi</taxon>
        <taxon>Dikarya</taxon>
        <taxon>Ascomycota</taxon>
        <taxon>Pezizomycotina</taxon>
        <taxon>Sordariomycetes</taxon>
        <taxon>Hypocreomycetidae</taxon>
        <taxon>Hypocreales</taxon>
        <taxon>Nectriaceae</taxon>
        <taxon>Thelonectria</taxon>
    </lineage>
</organism>
<dbReference type="Proteomes" id="UP000777438">
    <property type="component" value="Unassembled WGS sequence"/>
</dbReference>
<sequence length="465" mass="48648">MFGLVLLLHAVVASAFCTEVALWVPWNGDTVDKVADALHLKNYETLVELNADFNVDSIERGKTYTVPYTKVDPPATWATVDGCTPLLLLSADATSTLTSTSTSTRASSKSAKSEKTSIRSTLETRARSTGKKSDVTDARSSPSTFTGKAEETVSTRASPVTSPESRNRATSDTRTVPSTATASETSETSLPPSSQTETPSTTTARSSLNALTSTETEAPLSSGRSSATGDSSGLTRLETSSPPQSSQTKIPEKASSVDGDPTTSHGVSSYTPQATTEAEATTNQVTRTATRVVATTVTLNGIKAVTRTTTEMATKTATKTATATATKTITQGSSAGSSSGSSAPSVVCHPDGSQGPGGSHNTDEKTLDKNAKKFCKEVKDVTLSKSFESVQMVYGKSTEMYIFTVSWVRGCDGKEQGVGTEDVCYKRIMGNWNSCNNKGQGGSTRSGCIESAYRPGAIVGADDDD</sequence>
<protein>
    <recommendedName>
        <fullName evidence="5">LysM domain-containing protein</fullName>
    </recommendedName>
</protein>
<name>A0A9P8VT21_9HYPO</name>
<feature type="compositionally biased region" description="Basic and acidic residues" evidence="1">
    <location>
        <begin position="111"/>
        <end position="137"/>
    </location>
</feature>
<feature type="signal peptide" evidence="2">
    <location>
        <begin position="1"/>
        <end position="15"/>
    </location>
</feature>
<feature type="region of interest" description="Disordered" evidence="1">
    <location>
        <begin position="98"/>
        <end position="283"/>
    </location>
</feature>
<evidence type="ECO:0008006" key="5">
    <source>
        <dbReference type="Google" id="ProtNLM"/>
    </source>
</evidence>
<dbReference type="EMBL" id="JAGPYM010000060">
    <property type="protein sequence ID" value="KAH6871062.1"/>
    <property type="molecule type" value="Genomic_DNA"/>
</dbReference>
<keyword evidence="4" id="KW-1185">Reference proteome</keyword>
<evidence type="ECO:0000313" key="3">
    <source>
        <dbReference type="EMBL" id="KAH6871062.1"/>
    </source>
</evidence>
<feature type="region of interest" description="Disordered" evidence="1">
    <location>
        <begin position="329"/>
        <end position="365"/>
    </location>
</feature>
<dbReference type="AlphaFoldDB" id="A0A9P8VT21"/>
<feature type="compositionally biased region" description="Low complexity" evidence="1">
    <location>
        <begin position="178"/>
        <end position="207"/>
    </location>
</feature>
<feature type="compositionally biased region" description="Polar residues" evidence="1">
    <location>
        <begin position="154"/>
        <end position="164"/>
    </location>
</feature>
<feature type="compositionally biased region" description="Low complexity" evidence="1">
    <location>
        <begin position="274"/>
        <end position="283"/>
    </location>
</feature>
<keyword evidence="2" id="KW-0732">Signal</keyword>
<reference evidence="3 4" key="1">
    <citation type="journal article" date="2021" name="Nat. Commun.">
        <title>Genetic determinants of endophytism in the Arabidopsis root mycobiome.</title>
        <authorList>
            <person name="Mesny F."/>
            <person name="Miyauchi S."/>
            <person name="Thiergart T."/>
            <person name="Pickel B."/>
            <person name="Atanasova L."/>
            <person name="Karlsson M."/>
            <person name="Huettel B."/>
            <person name="Barry K.W."/>
            <person name="Haridas S."/>
            <person name="Chen C."/>
            <person name="Bauer D."/>
            <person name="Andreopoulos W."/>
            <person name="Pangilinan J."/>
            <person name="LaButti K."/>
            <person name="Riley R."/>
            <person name="Lipzen A."/>
            <person name="Clum A."/>
            <person name="Drula E."/>
            <person name="Henrissat B."/>
            <person name="Kohler A."/>
            <person name="Grigoriev I.V."/>
            <person name="Martin F.M."/>
            <person name="Hacquard S."/>
        </authorList>
    </citation>
    <scope>NUCLEOTIDE SEQUENCE [LARGE SCALE GENOMIC DNA]</scope>
    <source>
        <strain evidence="3 4">MPI-CAGE-CH-0241</strain>
    </source>
</reference>
<evidence type="ECO:0000256" key="1">
    <source>
        <dbReference type="SAM" id="MobiDB-lite"/>
    </source>
</evidence>
<feature type="compositionally biased region" description="Polar residues" evidence="1">
    <location>
        <begin position="261"/>
        <end position="273"/>
    </location>
</feature>
<comment type="caution">
    <text evidence="3">The sequence shown here is derived from an EMBL/GenBank/DDBJ whole genome shotgun (WGS) entry which is preliminary data.</text>
</comment>
<feature type="compositionally biased region" description="Low complexity" evidence="1">
    <location>
        <begin position="98"/>
        <end position="110"/>
    </location>
</feature>